<feature type="non-terminal residue" evidence="2">
    <location>
        <position position="1"/>
    </location>
</feature>
<feature type="repeat" description="ANK" evidence="1">
    <location>
        <begin position="109"/>
        <end position="141"/>
    </location>
</feature>
<dbReference type="AlphaFoldDB" id="A0A813IB97"/>
<name>A0A813IB97_POLGL</name>
<proteinExistence type="predicted"/>
<dbReference type="PROSITE" id="PS50297">
    <property type="entry name" value="ANK_REP_REGION"/>
    <property type="match status" value="1"/>
</dbReference>
<dbReference type="GO" id="GO:0051879">
    <property type="term" value="F:Hsp90 protein binding"/>
    <property type="evidence" value="ECO:0007669"/>
    <property type="project" value="TreeGrafter"/>
</dbReference>
<dbReference type="SUPFAM" id="SSF48452">
    <property type="entry name" value="TPR-like"/>
    <property type="match status" value="1"/>
</dbReference>
<dbReference type="PANTHER" id="PTHR46035:SF3">
    <property type="entry name" value="TRANSLOCATION PROTEIN SEC72"/>
    <property type="match status" value="1"/>
</dbReference>
<dbReference type="SUPFAM" id="SSF48403">
    <property type="entry name" value="Ankyrin repeat"/>
    <property type="match status" value="1"/>
</dbReference>
<evidence type="ECO:0000256" key="1">
    <source>
        <dbReference type="PROSITE-ProRule" id="PRU00023"/>
    </source>
</evidence>
<dbReference type="GO" id="GO:0005829">
    <property type="term" value="C:cytosol"/>
    <property type="evidence" value="ECO:0007669"/>
    <property type="project" value="TreeGrafter"/>
</dbReference>
<dbReference type="SMART" id="SM00248">
    <property type="entry name" value="ANK"/>
    <property type="match status" value="2"/>
</dbReference>
<dbReference type="SMART" id="SM00028">
    <property type="entry name" value="TPR"/>
    <property type="match status" value="2"/>
</dbReference>
<dbReference type="Pfam" id="PF12796">
    <property type="entry name" value="Ank_2"/>
    <property type="match status" value="1"/>
</dbReference>
<dbReference type="Gene3D" id="1.25.40.20">
    <property type="entry name" value="Ankyrin repeat-containing domain"/>
    <property type="match status" value="1"/>
</dbReference>
<comment type="caution">
    <text evidence="2">The sequence shown here is derived from an EMBL/GenBank/DDBJ whole genome shotgun (WGS) entry which is preliminary data.</text>
</comment>
<dbReference type="PROSITE" id="PS50088">
    <property type="entry name" value="ANK_REPEAT"/>
    <property type="match status" value="1"/>
</dbReference>
<evidence type="ECO:0000313" key="3">
    <source>
        <dbReference type="Proteomes" id="UP000626109"/>
    </source>
</evidence>
<protein>
    <submittedName>
        <fullName evidence="2">Uncharacterized protein</fullName>
    </submittedName>
</protein>
<keyword evidence="1" id="KW-0040">ANK repeat</keyword>
<dbReference type="GO" id="GO:0005634">
    <property type="term" value="C:nucleus"/>
    <property type="evidence" value="ECO:0007669"/>
    <property type="project" value="TreeGrafter"/>
</dbReference>
<dbReference type="EMBL" id="CAJNNW010006234">
    <property type="protein sequence ID" value="CAE8648127.1"/>
    <property type="molecule type" value="Genomic_DNA"/>
</dbReference>
<gene>
    <name evidence="2" type="ORF">PGLA2088_LOCUS6296</name>
</gene>
<sequence>VGELPPLQAVVGARTPLESLTMPNSTMPSSNPAAATALVGGGDVLQQLQALQLAEKAATGGDPRRHWGENERLVRDLLEELSQGSPEPDQREDLVEALSTADAMAVDGDGFGLLHYAAMYGDADAVSTLIRRRANVNCRTKVHETPLQLAAYYRQPEVCAVLLTHRARSDLADWQGRTALAAAKASKCGRSGEDSDAQARCVNLLEEVDAKLRAAGPPAALEELRTQGNGFFKKKSYADAVAAYSLGLAHSEDAGLYANRAACYLEMGKHMEAKLDAKKAVGLAGDAGHLKASWRLAKSCLTLGELDGADEALSEALAKFPEDAALRQLRNEVTLERRRRLST</sequence>
<dbReference type="InterPro" id="IPR019734">
    <property type="entry name" value="TPR_rpt"/>
</dbReference>
<dbReference type="InterPro" id="IPR011990">
    <property type="entry name" value="TPR-like_helical_dom_sf"/>
</dbReference>
<dbReference type="GO" id="GO:0006457">
    <property type="term" value="P:protein folding"/>
    <property type="evidence" value="ECO:0007669"/>
    <property type="project" value="TreeGrafter"/>
</dbReference>
<dbReference type="GO" id="GO:0030544">
    <property type="term" value="F:Hsp70 protein binding"/>
    <property type="evidence" value="ECO:0007669"/>
    <property type="project" value="TreeGrafter"/>
</dbReference>
<dbReference type="Gene3D" id="1.25.40.10">
    <property type="entry name" value="Tetratricopeptide repeat domain"/>
    <property type="match status" value="1"/>
</dbReference>
<reference evidence="2" key="1">
    <citation type="submission" date="2021-02" db="EMBL/GenBank/DDBJ databases">
        <authorList>
            <person name="Dougan E. K."/>
            <person name="Rhodes N."/>
            <person name="Thang M."/>
            <person name="Chan C."/>
        </authorList>
    </citation>
    <scope>NUCLEOTIDE SEQUENCE</scope>
</reference>
<dbReference type="InterPro" id="IPR002110">
    <property type="entry name" value="Ankyrin_rpt"/>
</dbReference>
<dbReference type="InterPro" id="IPR036770">
    <property type="entry name" value="Ankyrin_rpt-contain_sf"/>
</dbReference>
<dbReference type="PANTHER" id="PTHR46035">
    <property type="entry name" value="TETRATRICOPEPTIDE REPEAT PROTEIN 4"/>
    <property type="match status" value="1"/>
</dbReference>
<dbReference type="Proteomes" id="UP000626109">
    <property type="component" value="Unassembled WGS sequence"/>
</dbReference>
<evidence type="ECO:0000313" key="2">
    <source>
        <dbReference type="EMBL" id="CAE8648127.1"/>
    </source>
</evidence>
<organism evidence="2 3">
    <name type="scientific">Polarella glacialis</name>
    <name type="common">Dinoflagellate</name>
    <dbReference type="NCBI Taxonomy" id="89957"/>
    <lineage>
        <taxon>Eukaryota</taxon>
        <taxon>Sar</taxon>
        <taxon>Alveolata</taxon>
        <taxon>Dinophyceae</taxon>
        <taxon>Suessiales</taxon>
        <taxon>Suessiaceae</taxon>
        <taxon>Polarella</taxon>
    </lineage>
</organism>
<accession>A0A813IB97</accession>